<gene>
    <name evidence="2" type="ORF">A3O14_03345</name>
</gene>
<evidence type="ECO:0000259" key="1">
    <source>
        <dbReference type="Pfam" id="PF13274"/>
    </source>
</evidence>
<dbReference type="InterPro" id="IPR025272">
    <property type="entry name" value="SocA_Panacea"/>
</dbReference>
<comment type="caution">
    <text evidence="2">The sequence shown here is derived from an EMBL/GenBank/DDBJ whole genome shotgun (WGS) entry which is preliminary data.</text>
</comment>
<feature type="domain" description="Antitoxin SocA-like Panacea" evidence="1">
    <location>
        <begin position="34"/>
        <end position="129"/>
    </location>
</feature>
<sequence length="153" mass="17951">MYDVLKIVNWMRVKNKAELIENENAEELTQMKAMKLLYYVQGVSLVYLKHRMFPDDILAWKYGPAVSRVHQKYQGQREIVGEVSESDIDDYNELSADSKVNDVLNTVWDTFGYMSASQLLKQTHKESPWRNTKQSEVITDDEMKKYFSKIVSE</sequence>
<organism evidence="2 3">
    <name type="scientific">Ligilactobacillus aviarius</name>
    <dbReference type="NCBI Taxonomy" id="1606"/>
    <lineage>
        <taxon>Bacteria</taxon>
        <taxon>Bacillati</taxon>
        <taxon>Bacillota</taxon>
        <taxon>Bacilli</taxon>
        <taxon>Lactobacillales</taxon>
        <taxon>Lactobacillaceae</taxon>
        <taxon>Ligilactobacillus</taxon>
    </lineage>
</organism>
<evidence type="ECO:0000313" key="3">
    <source>
        <dbReference type="Proteomes" id="UP000078520"/>
    </source>
</evidence>
<name>A0A179C801_9LACO</name>
<dbReference type="EMBL" id="LVKI01000008">
    <property type="protein sequence ID" value="OAQ08731.1"/>
    <property type="molecule type" value="Genomic_DNA"/>
</dbReference>
<dbReference type="Pfam" id="PF13274">
    <property type="entry name" value="SocA_Panacea"/>
    <property type="match status" value="1"/>
</dbReference>
<accession>A0A179C801</accession>
<dbReference type="Proteomes" id="UP000078520">
    <property type="component" value="Unassembled WGS sequence"/>
</dbReference>
<dbReference type="OrthoDB" id="9799173at2"/>
<proteinExistence type="predicted"/>
<protein>
    <submittedName>
        <fullName evidence="2">Cro/Cl family transcriptional regulator</fullName>
    </submittedName>
</protein>
<reference evidence="3" key="1">
    <citation type="submission" date="2016-03" db="EMBL/GenBank/DDBJ databases">
        <authorList>
            <person name="Johnson T.J."/>
            <person name="Youmans B."/>
            <person name="Case K."/>
            <person name="Noll S."/>
        </authorList>
    </citation>
    <scope>NUCLEOTIDE SEQUENCE [LARGE SCALE GENOMIC DNA]</scope>
    <source>
        <strain evidence="3">UMNLAv8</strain>
    </source>
</reference>
<dbReference type="RefSeq" id="WP_064207641.1">
    <property type="nucleotide sequence ID" value="NZ_LVKC01000058.1"/>
</dbReference>
<evidence type="ECO:0000313" key="2">
    <source>
        <dbReference type="EMBL" id="OAQ08731.1"/>
    </source>
</evidence>
<dbReference type="AlphaFoldDB" id="A0A179C801"/>